<evidence type="ECO:0000313" key="1">
    <source>
        <dbReference type="EMBL" id="ROT42392.1"/>
    </source>
</evidence>
<accession>A0A3N2Q6M0</accession>
<name>A0A3N2Q6M0_SODAK</name>
<dbReference type="RefSeq" id="XP_028470198.1">
    <property type="nucleotide sequence ID" value="XM_028613739.1"/>
</dbReference>
<gene>
    <name evidence="1" type="ORF">SODALDRAFT_354535</name>
</gene>
<protein>
    <submittedName>
        <fullName evidence="1">Uncharacterized protein</fullName>
    </submittedName>
</protein>
<dbReference type="EMBL" id="ML119051">
    <property type="protein sequence ID" value="ROT42392.1"/>
    <property type="molecule type" value="Genomic_DNA"/>
</dbReference>
<dbReference type="AlphaFoldDB" id="A0A3N2Q6M0"/>
<reference evidence="1 2" key="1">
    <citation type="journal article" date="2018" name="Mol. Ecol.">
        <title>The obligate alkalophilic soda-lake fungus Sodiomyces alkalinus has shifted to a protein diet.</title>
        <authorList>
            <person name="Grum-Grzhimaylo A.A."/>
            <person name="Falkoski D.L."/>
            <person name="van den Heuvel J."/>
            <person name="Valero-Jimenez C.A."/>
            <person name="Min B."/>
            <person name="Choi I.G."/>
            <person name="Lipzen A."/>
            <person name="Daum C.G."/>
            <person name="Aanen D.K."/>
            <person name="Tsang A."/>
            <person name="Henrissat B."/>
            <person name="Bilanenko E.N."/>
            <person name="de Vries R.P."/>
            <person name="van Kan J.A.L."/>
            <person name="Grigoriev I.V."/>
            <person name="Debets A.J.M."/>
        </authorList>
    </citation>
    <scope>NUCLEOTIDE SEQUENCE [LARGE SCALE GENOMIC DNA]</scope>
    <source>
        <strain evidence="1 2">F11</strain>
    </source>
</reference>
<proteinExistence type="predicted"/>
<sequence length="152" mass="16097">MKAEFIFVGCAKRPELLGLPSDHRSLPSLLVPAPNLQGLEIHPLLSQMAANRDGLLRDNVEMAAGMPKFLPRCIARSQGILIFVLMASHSKTGRKYASHALGLGNASKSDEVRVGILPLQAPSNGVGINILGGHGSSTSIVNLCTCMFLNIG</sequence>
<keyword evidence="2" id="KW-1185">Reference proteome</keyword>
<dbReference type="Proteomes" id="UP000272025">
    <property type="component" value="Unassembled WGS sequence"/>
</dbReference>
<organism evidence="1 2">
    <name type="scientific">Sodiomyces alkalinus (strain CBS 110278 / VKM F-3762 / F11)</name>
    <name type="common">Alkaliphilic filamentous fungus</name>
    <dbReference type="NCBI Taxonomy" id="1314773"/>
    <lineage>
        <taxon>Eukaryota</taxon>
        <taxon>Fungi</taxon>
        <taxon>Dikarya</taxon>
        <taxon>Ascomycota</taxon>
        <taxon>Pezizomycotina</taxon>
        <taxon>Sordariomycetes</taxon>
        <taxon>Hypocreomycetidae</taxon>
        <taxon>Glomerellales</taxon>
        <taxon>Plectosphaerellaceae</taxon>
        <taxon>Sodiomyces</taxon>
    </lineage>
</organism>
<evidence type="ECO:0000313" key="2">
    <source>
        <dbReference type="Proteomes" id="UP000272025"/>
    </source>
</evidence>
<dbReference type="GeneID" id="39582217"/>